<feature type="non-terminal residue" evidence="11">
    <location>
        <position position="621"/>
    </location>
</feature>
<protein>
    <recommendedName>
        <fullName evidence="2">Spindle assembly abnormal protein 6 homolog</fullName>
    </recommendedName>
</protein>
<dbReference type="GO" id="GO:0005813">
    <property type="term" value="C:centrosome"/>
    <property type="evidence" value="ECO:0007669"/>
    <property type="project" value="UniProtKB-SubCell"/>
</dbReference>
<feature type="region of interest" description="Disordered" evidence="8">
    <location>
        <begin position="600"/>
        <end position="621"/>
    </location>
</feature>
<dbReference type="PANTHER" id="PTHR44281:SF4">
    <property type="entry name" value="SPINDLE ASSEMBLY ABNORMAL PROTEIN 6 HOMOLOG"/>
    <property type="match status" value="1"/>
</dbReference>
<evidence type="ECO:0000256" key="5">
    <source>
        <dbReference type="ARBA" id="ARBA00023212"/>
    </source>
</evidence>
<dbReference type="Gene3D" id="2.170.210.20">
    <property type="entry name" value="Spindle assembly abnormal protein 6, N-terminal domain"/>
    <property type="match status" value="1"/>
</dbReference>
<evidence type="ECO:0000256" key="8">
    <source>
        <dbReference type="SAM" id="MobiDB-lite"/>
    </source>
</evidence>
<dbReference type="GO" id="GO:0007099">
    <property type="term" value="P:centriole replication"/>
    <property type="evidence" value="ECO:0007669"/>
    <property type="project" value="TreeGrafter"/>
</dbReference>
<evidence type="ECO:0000256" key="2">
    <source>
        <dbReference type="ARBA" id="ARBA00020407"/>
    </source>
</evidence>
<evidence type="ECO:0000256" key="3">
    <source>
        <dbReference type="ARBA" id="ARBA00022490"/>
    </source>
</evidence>
<evidence type="ECO:0000256" key="6">
    <source>
        <dbReference type="ARBA" id="ARBA00023306"/>
    </source>
</evidence>
<evidence type="ECO:0000256" key="4">
    <source>
        <dbReference type="ARBA" id="ARBA00023054"/>
    </source>
</evidence>
<dbReference type="OrthoDB" id="49058at2759"/>
<keyword evidence="12" id="KW-1185">Reference proteome</keyword>
<comment type="caution">
    <text evidence="11">The sequence shown here is derived from an EMBL/GenBank/DDBJ whole genome shotgun (WGS) entry which is preliminary data.</text>
</comment>
<evidence type="ECO:0000256" key="1">
    <source>
        <dbReference type="ARBA" id="ARBA00004300"/>
    </source>
</evidence>
<feature type="domain" description="Spindle assembly abnormal protein 6 N-terminal" evidence="9">
    <location>
        <begin position="14"/>
        <end position="123"/>
    </location>
</feature>
<evidence type="ECO:0000313" key="11">
    <source>
        <dbReference type="EMBL" id="NXJ81587.1"/>
    </source>
</evidence>
<dbReference type="InterPro" id="IPR038558">
    <property type="entry name" value="SAS-6_N_sf"/>
</dbReference>
<evidence type="ECO:0000259" key="10">
    <source>
        <dbReference type="Pfam" id="PF18594"/>
    </source>
</evidence>
<keyword evidence="6" id="KW-0131">Cell cycle</keyword>
<gene>
    <name evidence="11" type="primary">Sass6</name>
    <name evidence="11" type="ORF">TROMEL_R11260</name>
</gene>
<dbReference type="CDD" id="cd10142">
    <property type="entry name" value="HD_SAS6_N"/>
    <property type="match status" value="1"/>
</dbReference>
<dbReference type="Pfam" id="PF18594">
    <property type="entry name" value="Sas6_CC"/>
    <property type="match status" value="1"/>
</dbReference>
<dbReference type="AlphaFoldDB" id="A0A7L0EF04"/>
<name>A0A7L0EF04_TROML</name>
<keyword evidence="5" id="KW-0206">Cytoskeleton</keyword>
<dbReference type="PANTHER" id="PTHR44281">
    <property type="entry name" value="SPINDLE ASSEMBLY ABNORMAL PROTEIN 6 HOMOLOG"/>
    <property type="match status" value="1"/>
</dbReference>
<dbReference type="InterPro" id="IPR041513">
    <property type="entry name" value="SAS6_CC"/>
</dbReference>
<dbReference type="Pfam" id="PF16531">
    <property type="entry name" value="SAS-6_N"/>
    <property type="match status" value="1"/>
</dbReference>
<reference evidence="11 12" key="1">
    <citation type="submission" date="2019-09" db="EMBL/GenBank/DDBJ databases">
        <title>Bird 10,000 Genomes (B10K) Project - Family phase.</title>
        <authorList>
            <person name="Zhang G."/>
        </authorList>
    </citation>
    <scope>NUCLEOTIDE SEQUENCE [LARGE SCALE GENOMIC DNA]</scope>
    <source>
        <strain evidence="11">B10K-DU-007-40</strain>
        <tissue evidence="11">Mixed tissue sample</tissue>
    </source>
</reference>
<dbReference type="EMBL" id="VXAG01000812">
    <property type="protein sequence ID" value="NXJ81587.1"/>
    <property type="molecule type" value="Genomic_DNA"/>
</dbReference>
<evidence type="ECO:0000313" key="12">
    <source>
        <dbReference type="Proteomes" id="UP000550660"/>
    </source>
</evidence>
<accession>A0A7L0EF04</accession>
<dbReference type="GO" id="GO:0005814">
    <property type="term" value="C:centriole"/>
    <property type="evidence" value="ECO:0007669"/>
    <property type="project" value="TreeGrafter"/>
</dbReference>
<comment type="subcellular location">
    <subcellularLocation>
        <location evidence="1">Cytoplasm</location>
        <location evidence="1">Cytoskeleton</location>
        <location evidence="1">Microtubule organizing center</location>
        <location evidence="1">Centrosome</location>
    </subcellularLocation>
</comment>
<feature type="coiled-coil region" evidence="7">
    <location>
        <begin position="139"/>
        <end position="453"/>
    </location>
</feature>
<dbReference type="Proteomes" id="UP000550660">
    <property type="component" value="Unassembled WGS sequence"/>
</dbReference>
<dbReference type="InterPro" id="IPR032396">
    <property type="entry name" value="SAS-6_N"/>
</dbReference>
<dbReference type="GO" id="GO:0007283">
    <property type="term" value="P:spermatogenesis"/>
    <property type="evidence" value="ECO:0007669"/>
    <property type="project" value="TreeGrafter"/>
</dbReference>
<proteinExistence type="predicted"/>
<evidence type="ECO:0000256" key="7">
    <source>
        <dbReference type="SAM" id="Coils"/>
    </source>
</evidence>
<keyword evidence="3" id="KW-0963">Cytoplasm</keyword>
<feature type="non-terminal residue" evidence="11">
    <location>
        <position position="1"/>
    </location>
</feature>
<evidence type="ECO:0000259" key="9">
    <source>
        <dbReference type="Pfam" id="PF16531"/>
    </source>
</evidence>
<organism evidence="11 12">
    <name type="scientific">Trogon melanurus</name>
    <name type="common">Black-tailed trogon</name>
    <dbReference type="NCBI Taxonomy" id="56311"/>
    <lineage>
        <taxon>Eukaryota</taxon>
        <taxon>Metazoa</taxon>
        <taxon>Chordata</taxon>
        <taxon>Craniata</taxon>
        <taxon>Vertebrata</taxon>
        <taxon>Euteleostomi</taxon>
        <taxon>Archelosauria</taxon>
        <taxon>Archosauria</taxon>
        <taxon>Dinosauria</taxon>
        <taxon>Saurischia</taxon>
        <taxon>Theropoda</taxon>
        <taxon>Coelurosauria</taxon>
        <taxon>Aves</taxon>
        <taxon>Neognathae</taxon>
        <taxon>Neoaves</taxon>
        <taxon>Telluraves</taxon>
        <taxon>Coraciimorphae</taxon>
        <taxon>Trogoniformes</taxon>
        <taxon>Trogonidae</taxon>
        <taxon>Trogon</taxon>
    </lineage>
</organism>
<sequence>CVHRRLNIRVNIELLSISNPVHKKDLAVRLTDDTDPFFLYNLVISEEDFQSLKSQQGLLVDFSAFPQKFIDLLQQCIQEQSKDIPRFLLQLVSSASVLDHTPVLLNVVETNPFKHLTHLSLKFLPGSDADVKKFLASCLKCLKEDKVMLEEKLRKTEEDLSRQLSYTQQSLSEKSRELDKLKNEWTSYTTALTNKHTQELTNEKERALQAQAQCQQQHDQQKKELENLHQKSIQQLQNRLSELEVINKDLTERRYKGDSTVRELKAKLSGVEDECQRAKQEVLSLRRENTTLDAECHEKEKLVNQLQTRVAVLEQEIKDKDQLVIRTKEVLDATQEQKVILEESTEKKQSHIEKLETTIKSLSAELLKANEIIKKLQGDLKTLMSKLKLKNSVTIQQEKLLAEKEEKLHKEQRELQEMGQSLQMKDQEVCKLQEQLETTVQKLEESKQLLKTNENVITWLNKQLNEVQMAKRLETPASAPAGVRAALSPHGVPDRPPFPCSGIGQPLSPLYPFQNFTEPAHSKAVSSQGPGPKVQLNTQLAKMTRCSDVQTVTAPGHLANKENSDNLRLDSKYLKKKDDSIPLRGLSQNTLNSEYLKPYLPTKAQPLPKGAVTPASAYFPG</sequence>
<keyword evidence="4 7" id="KW-0175">Coiled coil</keyword>
<feature type="domain" description="SAS-6 coiled-coil" evidence="10">
    <location>
        <begin position="128"/>
        <end position="157"/>
    </location>
</feature>